<keyword evidence="1" id="KW-0812">Transmembrane</keyword>
<organism evidence="2 3">
    <name type="scientific">Gymnopilus junonius</name>
    <name type="common">Spectacular rustgill mushroom</name>
    <name type="synonym">Gymnopilus spectabilis subsp. junonius</name>
    <dbReference type="NCBI Taxonomy" id="109634"/>
    <lineage>
        <taxon>Eukaryota</taxon>
        <taxon>Fungi</taxon>
        <taxon>Dikarya</taxon>
        <taxon>Basidiomycota</taxon>
        <taxon>Agaricomycotina</taxon>
        <taxon>Agaricomycetes</taxon>
        <taxon>Agaricomycetidae</taxon>
        <taxon>Agaricales</taxon>
        <taxon>Agaricineae</taxon>
        <taxon>Hymenogastraceae</taxon>
        <taxon>Gymnopilus</taxon>
    </lineage>
</organism>
<feature type="transmembrane region" description="Helical" evidence="1">
    <location>
        <begin position="36"/>
        <end position="56"/>
    </location>
</feature>
<keyword evidence="1" id="KW-0472">Membrane</keyword>
<dbReference type="AlphaFoldDB" id="A0A9P5NY87"/>
<protein>
    <submittedName>
        <fullName evidence="2">Uncharacterized protein</fullName>
    </submittedName>
</protein>
<comment type="caution">
    <text evidence="2">The sequence shown here is derived from an EMBL/GenBank/DDBJ whole genome shotgun (WGS) entry which is preliminary data.</text>
</comment>
<evidence type="ECO:0000256" key="1">
    <source>
        <dbReference type="SAM" id="Phobius"/>
    </source>
</evidence>
<evidence type="ECO:0000313" key="2">
    <source>
        <dbReference type="EMBL" id="KAF8908644.1"/>
    </source>
</evidence>
<evidence type="ECO:0000313" key="3">
    <source>
        <dbReference type="Proteomes" id="UP000724874"/>
    </source>
</evidence>
<accession>A0A9P5NY87</accession>
<keyword evidence="1" id="KW-1133">Transmembrane helix</keyword>
<feature type="transmembrane region" description="Helical" evidence="1">
    <location>
        <begin position="125"/>
        <end position="145"/>
    </location>
</feature>
<sequence>MLVTTLRIVDSEEEASLHPRAIWNHWKKNVIWDPRSYYGILEFLAAFIMVISPRYANKNLCSGMLIGFGIAPLHWFSNHRQSSNLLTRARTHIFVLVALALILFVSEVYAIFYKPYQCKYRYDCRMNPFVSLSIVTLLVATFVVYTNARRTRKRPVHPLPIAAVDSTTTDEAPVTNVPSGPAIEDYEDESQAAWATVRVADGIEDDSMEPEGQLRL</sequence>
<feature type="transmembrane region" description="Helical" evidence="1">
    <location>
        <begin position="93"/>
        <end position="113"/>
    </location>
</feature>
<dbReference type="OrthoDB" id="2922612at2759"/>
<dbReference type="Proteomes" id="UP000724874">
    <property type="component" value="Unassembled WGS sequence"/>
</dbReference>
<dbReference type="EMBL" id="JADNYJ010000011">
    <property type="protein sequence ID" value="KAF8908644.1"/>
    <property type="molecule type" value="Genomic_DNA"/>
</dbReference>
<reference evidence="2" key="1">
    <citation type="submission" date="2020-11" db="EMBL/GenBank/DDBJ databases">
        <authorList>
            <consortium name="DOE Joint Genome Institute"/>
            <person name="Ahrendt S."/>
            <person name="Riley R."/>
            <person name="Andreopoulos W."/>
            <person name="LaButti K."/>
            <person name="Pangilinan J."/>
            <person name="Ruiz-duenas F.J."/>
            <person name="Barrasa J.M."/>
            <person name="Sanchez-Garcia M."/>
            <person name="Camarero S."/>
            <person name="Miyauchi S."/>
            <person name="Serrano A."/>
            <person name="Linde D."/>
            <person name="Babiker R."/>
            <person name="Drula E."/>
            <person name="Ayuso-Fernandez I."/>
            <person name="Pacheco R."/>
            <person name="Padilla G."/>
            <person name="Ferreira P."/>
            <person name="Barriuso J."/>
            <person name="Kellner H."/>
            <person name="Castanera R."/>
            <person name="Alfaro M."/>
            <person name="Ramirez L."/>
            <person name="Pisabarro A.G."/>
            <person name="Kuo A."/>
            <person name="Tritt A."/>
            <person name="Lipzen A."/>
            <person name="He G."/>
            <person name="Yan M."/>
            <person name="Ng V."/>
            <person name="Cullen D."/>
            <person name="Martin F."/>
            <person name="Rosso M.-N."/>
            <person name="Henrissat B."/>
            <person name="Hibbett D."/>
            <person name="Martinez A.T."/>
            <person name="Grigoriev I.V."/>
        </authorList>
    </citation>
    <scope>NUCLEOTIDE SEQUENCE</scope>
    <source>
        <strain evidence="2">AH 44721</strain>
    </source>
</reference>
<proteinExistence type="predicted"/>
<keyword evidence="3" id="KW-1185">Reference proteome</keyword>
<gene>
    <name evidence="2" type="ORF">CPB84DRAFT_1767155</name>
</gene>
<name>A0A9P5NY87_GYMJU</name>